<organism evidence="2 3">
    <name type="scientific">Liparis tanakae</name>
    <name type="common">Tanaka's snailfish</name>
    <dbReference type="NCBI Taxonomy" id="230148"/>
    <lineage>
        <taxon>Eukaryota</taxon>
        <taxon>Metazoa</taxon>
        <taxon>Chordata</taxon>
        <taxon>Craniata</taxon>
        <taxon>Vertebrata</taxon>
        <taxon>Euteleostomi</taxon>
        <taxon>Actinopterygii</taxon>
        <taxon>Neopterygii</taxon>
        <taxon>Teleostei</taxon>
        <taxon>Neoteleostei</taxon>
        <taxon>Acanthomorphata</taxon>
        <taxon>Eupercaria</taxon>
        <taxon>Perciformes</taxon>
        <taxon>Cottioidei</taxon>
        <taxon>Cottales</taxon>
        <taxon>Liparidae</taxon>
        <taxon>Liparis</taxon>
    </lineage>
</organism>
<protein>
    <submittedName>
        <fullName evidence="2">Uncharacterized protein</fullName>
    </submittedName>
</protein>
<feature type="region of interest" description="Disordered" evidence="1">
    <location>
        <begin position="170"/>
        <end position="196"/>
    </location>
</feature>
<accession>A0A4Z2HHM9</accession>
<keyword evidence="3" id="KW-1185">Reference proteome</keyword>
<evidence type="ECO:0000256" key="1">
    <source>
        <dbReference type="SAM" id="MobiDB-lite"/>
    </source>
</evidence>
<evidence type="ECO:0000313" key="3">
    <source>
        <dbReference type="Proteomes" id="UP000314294"/>
    </source>
</evidence>
<sequence length="240" mass="26625">MATAGGEKGQRESERGDRGMLFMGLYCFSGSILYRWRSVMSTARSSALWKRLIWEEQITTVLITHPAGEEPPVSRPAGFCLSVRAAARCAALCSPKSTLWPFRASRLATLALTCRASSGERPLISVHAHQLQMLRRASSNLRRTFGGVGHFTCRPWSFMDRMFLKRRLTSRTREEEKRSSSSTIIEPGDLPPHSGGGVKGFHRFVSGAEVKSSFNLIRYFQSVGVNEAEEAAASAFKSVF</sequence>
<dbReference type="EMBL" id="SRLO01000237">
    <property type="protein sequence ID" value="TNN65348.1"/>
    <property type="molecule type" value="Genomic_DNA"/>
</dbReference>
<comment type="caution">
    <text evidence="2">The sequence shown here is derived from an EMBL/GenBank/DDBJ whole genome shotgun (WGS) entry which is preliminary data.</text>
</comment>
<dbReference type="AlphaFoldDB" id="A0A4Z2HHM9"/>
<name>A0A4Z2HHM9_9TELE</name>
<reference evidence="2 3" key="1">
    <citation type="submission" date="2019-03" db="EMBL/GenBank/DDBJ databases">
        <title>First draft genome of Liparis tanakae, snailfish: a comprehensive survey of snailfish specific genes.</title>
        <authorList>
            <person name="Kim W."/>
            <person name="Song I."/>
            <person name="Jeong J.-H."/>
            <person name="Kim D."/>
            <person name="Kim S."/>
            <person name="Ryu S."/>
            <person name="Song J.Y."/>
            <person name="Lee S.K."/>
        </authorList>
    </citation>
    <scope>NUCLEOTIDE SEQUENCE [LARGE SCALE GENOMIC DNA]</scope>
    <source>
        <tissue evidence="2">Muscle</tissue>
    </source>
</reference>
<dbReference type="Proteomes" id="UP000314294">
    <property type="component" value="Unassembled WGS sequence"/>
</dbReference>
<evidence type="ECO:0000313" key="2">
    <source>
        <dbReference type="EMBL" id="TNN65348.1"/>
    </source>
</evidence>
<proteinExistence type="predicted"/>
<gene>
    <name evidence="2" type="ORF">EYF80_024503</name>
</gene>